<feature type="transmembrane region" description="Helical" evidence="9">
    <location>
        <begin position="586"/>
        <end position="604"/>
    </location>
</feature>
<feature type="transmembrane region" description="Helical" evidence="9">
    <location>
        <begin position="496"/>
        <end position="520"/>
    </location>
</feature>
<organism evidence="11 12">
    <name type="scientific">Klebsormidium nitens</name>
    <name type="common">Green alga</name>
    <name type="synonym">Ulothrix nitens</name>
    <dbReference type="NCBI Taxonomy" id="105231"/>
    <lineage>
        <taxon>Eukaryota</taxon>
        <taxon>Viridiplantae</taxon>
        <taxon>Streptophyta</taxon>
        <taxon>Klebsormidiophyceae</taxon>
        <taxon>Klebsormidiales</taxon>
        <taxon>Klebsormidiaceae</taxon>
        <taxon>Klebsormidium</taxon>
    </lineage>
</organism>
<dbReference type="GO" id="GO:0005886">
    <property type="term" value="C:plasma membrane"/>
    <property type="evidence" value="ECO:0000318"/>
    <property type="project" value="GO_Central"/>
</dbReference>
<comment type="similarity">
    <text evidence="2">Belongs to the ABC transporter superfamily. ABCG family. Eye pigment precursor importer (TC 3.A.1.204) subfamily.</text>
</comment>
<evidence type="ECO:0000256" key="2">
    <source>
        <dbReference type="ARBA" id="ARBA00005814"/>
    </source>
</evidence>
<evidence type="ECO:0000256" key="7">
    <source>
        <dbReference type="ARBA" id="ARBA00022989"/>
    </source>
</evidence>
<dbReference type="GO" id="GO:0022857">
    <property type="term" value="F:transmembrane transporter activity"/>
    <property type="evidence" value="ECO:0000318"/>
    <property type="project" value="GO_Central"/>
</dbReference>
<dbReference type="PROSITE" id="PS00211">
    <property type="entry name" value="ABC_TRANSPORTER_1"/>
    <property type="match status" value="1"/>
</dbReference>
<evidence type="ECO:0000256" key="4">
    <source>
        <dbReference type="ARBA" id="ARBA00022692"/>
    </source>
</evidence>
<evidence type="ECO:0000259" key="10">
    <source>
        <dbReference type="PROSITE" id="PS50893"/>
    </source>
</evidence>
<dbReference type="InterPro" id="IPR013525">
    <property type="entry name" value="ABC2_TM"/>
</dbReference>
<dbReference type="Proteomes" id="UP000054558">
    <property type="component" value="Unassembled WGS sequence"/>
</dbReference>
<evidence type="ECO:0000256" key="6">
    <source>
        <dbReference type="ARBA" id="ARBA00022840"/>
    </source>
</evidence>
<dbReference type="STRING" id="105231.A0A1Y1IKD8"/>
<dbReference type="OMA" id="MAVTYWM"/>
<dbReference type="InterPro" id="IPR052215">
    <property type="entry name" value="Plant_ABCG"/>
</dbReference>
<keyword evidence="7 9" id="KW-1133">Transmembrane helix</keyword>
<sequence length="612" mass="67386">MGSRATVVQEIQLGRDPESQLPVDSGDLRQVPVSLSWEKLTVTVPDSKGKTREILKDASGYVEPGSLLAIMGASGGGKSTLLDALAGRLAKNARVEGNVLVIGTSQRLSYGNSAYVTQDDAHLIGTLTKMGLSEVADTYIGNWHIRGISGGQKRRVSIAMELITKPSLMFLDEPTSGLDSAAAFFVTASIRKLASENRTILAVIHQPSSEVFALFDKLCLLSGGKTLFFGAASQALPMFEAAGVPCPKNRNPSDHFLRAINRDFEEVKSKSDAALFAPLLKDADPAAELTVDDVIQKLADTYAASPEASERSAKLAAITGMQGPPLKQLLTPSVGTALRHTYILTLRSFTNMWRNVGLYWLRVVMYAMLMVCIGTIYYDIGDSYNSIQARGAVLFFVVAFLTFMSIAGFPAFIEDMKVFTRERLNGYYGVTAFVLSNSLSSLPFLFLISLLSALIGYWLIKLQNDFGRFVYFVLMLFSSLAVVESLMMVIAAIVPIFLLGIAAGAGILGMFMLVCGFFRLPNDLPDPVWRYPFYYLSFHTYAFEGFMTNEFTGLTFENRLANLPRLTGDQALEFFDLQDKKKWNDLAVSVGMLVAYRLLFLLILKAKEWRHK</sequence>
<dbReference type="InterPro" id="IPR017871">
    <property type="entry name" value="ABC_transporter-like_CS"/>
</dbReference>
<proteinExistence type="inferred from homology"/>
<evidence type="ECO:0000256" key="5">
    <source>
        <dbReference type="ARBA" id="ARBA00022741"/>
    </source>
</evidence>
<dbReference type="AlphaFoldDB" id="A0A1Y1IKD8"/>
<feature type="transmembrane region" description="Helical" evidence="9">
    <location>
        <begin position="359"/>
        <end position="380"/>
    </location>
</feature>
<gene>
    <name evidence="11" type="ORF">KFL_005740100</name>
</gene>
<feature type="domain" description="ABC transporter" evidence="10">
    <location>
        <begin position="35"/>
        <end position="248"/>
    </location>
</feature>
<evidence type="ECO:0000256" key="1">
    <source>
        <dbReference type="ARBA" id="ARBA00004141"/>
    </source>
</evidence>
<dbReference type="GO" id="GO:0055085">
    <property type="term" value="P:transmembrane transport"/>
    <property type="evidence" value="ECO:0000318"/>
    <property type="project" value="GO_Central"/>
</dbReference>
<keyword evidence="4 9" id="KW-0812">Transmembrane</keyword>
<keyword evidence="3" id="KW-0813">Transport</keyword>
<dbReference type="PANTHER" id="PTHR48042">
    <property type="entry name" value="ABC TRANSPORTER G FAMILY MEMBER 11"/>
    <property type="match status" value="1"/>
</dbReference>
<dbReference type="InterPro" id="IPR043926">
    <property type="entry name" value="ABCG_dom"/>
</dbReference>
<accession>A0A1Y1IKD8</accession>
<dbReference type="SMART" id="SM00382">
    <property type="entry name" value="AAA"/>
    <property type="match status" value="1"/>
</dbReference>
<dbReference type="InterPro" id="IPR003439">
    <property type="entry name" value="ABC_transporter-like_ATP-bd"/>
</dbReference>
<protein>
    <submittedName>
        <fullName evidence="11">ABC transporter G family</fullName>
    </submittedName>
</protein>
<dbReference type="GO" id="GO:0140359">
    <property type="term" value="F:ABC-type transporter activity"/>
    <property type="evidence" value="ECO:0007669"/>
    <property type="project" value="InterPro"/>
</dbReference>
<feature type="transmembrane region" description="Helical" evidence="9">
    <location>
        <begin position="392"/>
        <end position="413"/>
    </location>
</feature>
<dbReference type="GO" id="GO:0016887">
    <property type="term" value="F:ATP hydrolysis activity"/>
    <property type="evidence" value="ECO:0007669"/>
    <property type="project" value="InterPro"/>
</dbReference>
<keyword evidence="12" id="KW-1185">Reference proteome</keyword>
<dbReference type="CDD" id="cd03213">
    <property type="entry name" value="ABCG_EPDR"/>
    <property type="match status" value="1"/>
</dbReference>
<dbReference type="PROSITE" id="PS50893">
    <property type="entry name" value="ABC_TRANSPORTER_2"/>
    <property type="match status" value="1"/>
</dbReference>
<name>A0A1Y1IKD8_KLENI</name>
<feature type="transmembrane region" description="Helical" evidence="9">
    <location>
        <begin position="532"/>
        <end position="549"/>
    </location>
</feature>
<reference evidence="11 12" key="1">
    <citation type="journal article" date="2014" name="Nat. Commun.">
        <title>Klebsormidium flaccidum genome reveals primary factors for plant terrestrial adaptation.</title>
        <authorList>
            <person name="Hori K."/>
            <person name="Maruyama F."/>
            <person name="Fujisawa T."/>
            <person name="Togashi T."/>
            <person name="Yamamoto N."/>
            <person name="Seo M."/>
            <person name="Sato S."/>
            <person name="Yamada T."/>
            <person name="Mori H."/>
            <person name="Tajima N."/>
            <person name="Moriyama T."/>
            <person name="Ikeuchi M."/>
            <person name="Watanabe M."/>
            <person name="Wada H."/>
            <person name="Kobayashi K."/>
            <person name="Saito M."/>
            <person name="Masuda T."/>
            <person name="Sasaki-Sekimoto Y."/>
            <person name="Mashiguchi K."/>
            <person name="Awai K."/>
            <person name="Shimojima M."/>
            <person name="Masuda S."/>
            <person name="Iwai M."/>
            <person name="Nobusawa T."/>
            <person name="Narise T."/>
            <person name="Kondo S."/>
            <person name="Saito H."/>
            <person name="Sato R."/>
            <person name="Murakawa M."/>
            <person name="Ihara Y."/>
            <person name="Oshima-Yamada Y."/>
            <person name="Ohtaka K."/>
            <person name="Satoh M."/>
            <person name="Sonobe K."/>
            <person name="Ishii M."/>
            <person name="Ohtani R."/>
            <person name="Kanamori-Sato M."/>
            <person name="Honoki R."/>
            <person name="Miyazaki D."/>
            <person name="Mochizuki H."/>
            <person name="Umetsu J."/>
            <person name="Higashi K."/>
            <person name="Shibata D."/>
            <person name="Kamiya Y."/>
            <person name="Sato N."/>
            <person name="Nakamura Y."/>
            <person name="Tabata S."/>
            <person name="Ida S."/>
            <person name="Kurokawa K."/>
            <person name="Ohta H."/>
        </authorList>
    </citation>
    <scope>NUCLEOTIDE SEQUENCE [LARGE SCALE GENOMIC DNA]</scope>
    <source>
        <strain evidence="11 12">NIES-2285</strain>
    </source>
</reference>
<dbReference type="Gene3D" id="3.40.50.300">
    <property type="entry name" value="P-loop containing nucleotide triphosphate hydrolases"/>
    <property type="match status" value="2"/>
</dbReference>
<keyword evidence="6" id="KW-0067">ATP-binding</keyword>
<dbReference type="OrthoDB" id="66620at2759"/>
<evidence type="ECO:0000256" key="9">
    <source>
        <dbReference type="SAM" id="Phobius"/>
    </source>
</evidence>
<dbReference type="GO" id="GO:0005524">
    <property type="term" value="F:ATP binding"/>
    <property type="evidence" value="ECO:0007669"/>
    <property type="project" value="UniProtKB-KW"/>
</dbReference>
<dbReference type="Pfam" id="PF00005">
    <property type="entry name" value="ABC_tran"/>
    <property type="match status" value="1"/>
</dbReference>
<evidence type="ECO:0000313" key="11">
    <source>
        <dbReference type="EMBL" id="GAQ89899.1"/>
    </source>
</evidence>
<comment type="subcellular location">
    <subcellularLocation>
        <location evidence="1">Membrane</location>
        <topology evidence="1">Multi-pass membrane protein</topology>
    </subcellularLocation>
</comment>
<dbReference type="PANTHER" id="PTHR48042:SF11">
    <property type="entry name" value="ABC TRANSPORTER G FAMILY MEMBER 11"/>
    <property type="match status" value="1"/>
</dbReference>
<dbReference type="Pfam" id="PF01061">
    <property type="entry name" value="ABC2_membrane"/>
    <property type="match status" value="1"/>
</dbReference>
<dbReference type="InterPro" id="IPR027417">
    <property type="entry name" value="P-loop_NTPase"/>
</dbReference>
<feature type="transmembrane region" description="Helical" evidence="9">
    <location>
        <begin position="469"/>
        <end position="490"/>
    </location>
</feature>
<evidence type="ECO:0000313" key="12">
    <source>
        <dbReference type="Proteomes" id="UP000054558"/>
    </source>
</evidence>
<keyword evidence="8 9" id="KW-0472">Membrane</keyword>
<feature type="transmembrane region" description="Helical" evidence="9">
    <location>
        <begin position="433"/>
        <end position="460"/>
    </location>
</feature>
<dbReference type="EMBL" id="DF237523">
    <property type="protein sequence ID" value="GAQ89899.1"/>
    <property type="molecule type" value="Genomic_DNA"/>
</dbReference>
<dbReference type="Pfam" id="PF19055">
    <property type="entry name" value="ABC2_membrane_7"/>
    <property type="match status" value="1"/>
</dbReference>
<dbReference type="InterPro" id="IPR003593">
    <property type="entry name" value="AAA+_ATPase"/>
</dbReference>
<evidence type="ECO:0000256" key="8">
    <source>
        <dbReference type="ARBA" id="ARBA00023136"/>
    </source>
</evidence>
<evidence type="ECO:0000256" key="3">
    <source>
        <dbReference type="ARBA" id="ARBA00022448"/>
    </source>
</evidence>
<dbReference type="SUPFAM" id="SSF52540">
    <property type="entry name" value="P-loop containing nucleoside triphosphate hydrolases"/>
    <property type="match status" value="1"/>
</dbReference>
<keyword evidence="5" id="KW-0547">Nucleotide-binding</keyword>